<dbReference type="EMBL" id="SSOC01000001">
    <property type="protein sequence ID" value="THF67505.1"/>
    <property type="molecule type" value="Genomic_DNA"/>
</dbReference>
<accession>A0A4S4B4J8</accession>
<keyword evidence="2" id="KW-1185">Reference proteome</keyword>
<evidence type="ECO:0000313" key="2">
    <source>
        <dbReference type="Proteomes" id="UP000308430"/>
    </source>
</evidence>
<evidence type="ECO:0000313" key="1">
    <source>
        <dbReference type="EMBL" id="THF67505.1"/>
    </source>
</evidence>
<name>A0A4S4B4J8_9RHOO</name>
<dbReference type="OrthoDB" id="9180797at2"/>
<organism evidence="1 2">
    <name type="scientific">Pseudothauera nasutitermitis</name>
    <dbReference type="NCBI Taxonomy" id="2565930"/>
    <lineage>
        <taxon>Bacteria</taxon>
        <taxon>Pseudomonadati</taxon>
        <taxon>Pseudomonadota</taxon>
        <taxon>Betaproteobacteria</taxon>
        <taxon>Rhodocyclales</taxon>
        <taxon>Zoogloeaceae</taxon>
        <taxon>Pseudothauera</taxon>
    </lineage>
</organism>
<dbReference type="AlphaFoldDB" id="A0A4S4B4J8"/>
<dbReference type="Proteomes" id="UP000308430">
    <property type="component" value="Unassembled WGS sequence"/>
</dbReference>
<reference evidence="1 2" key="1">
    <citation type="submission" date="2019-04" db="EMBL/GenBank/DDBJ databases">
        <title>Azoarcus nasutitermitis sp. nov. isolated from termite nest.</title>
        <authorList>
            <person name="Lin S.-Y."/>
            <person name="Hameed A."/>
            <person name="Hsu Y.-H."/>
            <person name="Young C.-C."/>
        </authorList>
    </citation>
    <scope>NUCLEOTIDE SEQUENCE [LARGE SCALE GENOMIC DNA]</scope>
    <source>
        <strain evidence="1 2">CC-YHH838</strain>
    </source>
</reference>
<dbReference type="RefSeq" id="WP_136346911.1">
    <property type="nucleotide sequence ID" value="NZ_SSOC01000001.1"/>
</dbReference>
<comment type="caution">
    <text evidence="1">The sequence shown here is derived from an EMBL/GenBank/DDBJ whole genome shotgun (WGS) entry which is preliminary data.</text>
</comment>
<protein>
    <submittedName>
        <fullName evidence="1">Uncharacterized protein</fullName>
    </submittedName>
</protein>
<gene>
    <name evidence="1" type="ORF">E6C76_03855</name>
</gene>
<proteinExistence type="predicted"/>
<sequence>MDIQIRTAGIGKWPVVRAMGHDVTLNLYGRTSLLLDLLYRAGMLPSVSAYGKDGSDALFINGENLGTTDQTVQFGIWRMVESYRTSGYLFDDDFAQVMRAVGVEPDADEEQAAAEPA</sequence>